<dbReference type="InterPro" id="IPR004410">
    <property type="entry name" value="Malonyl_CoA-ACP_transAc_FabD"/>
</dbReference>
<evidence type="ECO:0000256" key="11">
    <source>
        <dbReference type="PIRNR" id="PIRNR000446"/>
    </source>
</evidence>
<evidence type="ECO:0000256" key="10">
    <source>
        <dbReference type="ARBA" id="ARBA00048462"/>
    </source>
</evidence>
<comment type="caution">
    <text evidence="14">The sequence shown here is derived from an EMBL/GenBank/DDBJ whole genome shotgun (WGS) entry which is preliminary data.</text>
</comment>
<evidence type="ECO:0000256" key="2">
    <source>
        <dbReference type="ARBA" id="ARBA00013258"/>
    </source>
</evidence>
<dbReference type="UniPathway" id="UPA00094"/>
<evidence type="ECO:0000256" key="5">
    <source>
        <dbReference type="ARBA" id="ARBA00022679"/>
    </source>
</evidence>
<dbReference type="PANTHER" id="PTHR42681">
    <property type="entry name" value="MALONYL-COA-ACYL CARRIER PROTEIN TRANSACYLASE, MITOCHONDRIAL"/>
    <property type="match status" value="1"/>
</dbReference>
<dbReference type="InterPro" id="IPR001227">
    <property type="entry name" value="Ac_transferase_dom_sf"/>
</dbReference>
<feature type="active site" evidence="12">
    <location>
        <position position="84"/>
    </location>
</feature>
<evidence type="ECO:0000256" key="12">
    <source>
        <dbReference type="PIRSR" id="PIRSR000446-1"/>
    </source>
</evidence>
<feature type="domain" description="Malonyl-CoA:ACP transacylase (MAT)" evidence="13">
    <location>
        <begin position="6"/>
        <end position="295"/>
    </location>
</feature>
<dbReference type="Proteomes" id="UP000229523">
    <property type="component" value="Unassembled WGS sequence"/>
</dbReference>
<keyword evidence="9 11" id="KW-0012">Acyltransferase</keyword>
<evidence type="ECO:0000256" key="6">
    <source>
        <dbReference type="ARBA" id="ARBA00022832"/>
    </source>
</evidence>
<evidence type="ECO:0000256" key="8">
    <source>
        <dbReference type="ARBA" id="ARBA00023160"/>
    </source>
</evidence>
<keyword evidence="7" id="KW-0443">Lipid metabolism</keyword>
<dbReference type="EC" id="2.3.1.39" evidence="2 11"/>
<reference evidence="14 15" key="1">
    <citation type="journal article" date="2018" name="Front. Microbiol.">
        <title>Description and Comparative Genomics of Macrococcus caseolyticus subsp. hominis subsp. nov., Macrococcus goetzii sp. nov., Macrococcus epidermidis sp. nov., and Macrococcus bohemicus sp. nov., Novel Macrococci From Human Clinical Material With Virulence Potential and Suspected Uptake of Foreign DNA by Natural Transformation.</title>
        <authorList>
            <person name="Maslanova I."/>
            <person name="Wertheimer Z."/>
            <person name="Sedlacek I."/>
            <person name="Svec P."/>
            <person name="Indrakova A."/>
            <person name="Kovarovic V."/>
            <person name="Schumann P."/>
            <person name="Sproer C."/>
            <person name="Kralova S."/>
            <person name="Sedo O."/>
            <person name="Kristofova L."/>
            <person name="Vrbovska V."/>
            <person name="Fuzik T."/>
            <person name="Petras P."/>
            <person name="Zdrahal Z."/>
            <person name="Ruzickova V."/>
            <person name="Doskar J."/>
            <person name="Pantucek R."/>
        </authorList>
    </citation>
    <scope>NUCLEOTIDE SEQUENCE [LARGE SCALE GENOMIC DNA]</scope>
    <source>
        <strain evidence="14 15">CCM 4927</strain>
    </source>
</reference>
<dbReference type="GO" id="GO:0006633">
    <property type="term" value="P:fatty acid biosynthetic process"/>
    <property type="evidence" value="ECO:0007669"/>
    <property type="project" value="UniProtKB-UniPathway"/>
</dbReference>
<dbReference type="InterPro" id="IPR050858">
    <property type="entry name" value="Mal-CoA-ACP_Trans/PKS_FabD"/>
</dbReference>
<comment type="similarity">
    <text evidence="11">Belongs to the fabD family.</text>
</comment>
<dbReference type="InterPro" id="IPR014043">
    <property type="entry name" value="Acyl_transferase_dom"/>
</dbReference>
<dbReference type="AlphaFoldDB" id="A0A2G5NRZ1"/>
<evidence type="ECO:0000313" key="14">
    <source>
        <dbReference type="EMBL" id="RAI82843.1"/>
    </source>
</evidence>
<comment type="catalytic activity">
    <reaction evidence="10 11">
        <text>holo-[ACP] + malonyl-CoA = malonyl-[ACP] + CoA</text>
        <dbReference type="Rhea" id="RHEA:41792"/>
        <dbReference type="Rhea" id="RHEA-COMP:9623"/>
        <dbReference type="Rhea" id="RHEA-COMP:9685"/>
        <dbReference type="ChEBI" id="CHEBI:57287"/>
        <dbReference type="ChEBI" id="CHEBI:57384"/>
        <dbReference type="ChEBI" id="CHEBI:64479"/>
        <dbReference type="ChEBI" id="CHEBI:78449"/>
        <dbReference type="EC" id="2.3.1.39"/>
    </reaction>
</comment>
<dbReference type="Pfam" id="PF00698">
    <property type="entry name" value="Acyl_transf_1"/>
    <property type="match status" value="1"/>
</dbReference>
<accession>A0A2G5NRZ1</accession>
<dbReference type="InterPro" id="IPR016035">
    <property type="entry name" value="Acyl_Trfase/lysoPLipase"/>
</dbReference>
<sequence>MSKVLMFPGQGSQYTGMANDIYNDPTGKSLLNDLNAVLDEDIIAIMESGEKLAETENTQPAIVMHSIAALKLAQLNADYVIGHSLGEYAALVAAEVISPIDAVRIVRKRGQLMQSAFPPGVGSMAAIMGTDRDIIEKVCQSLSNDNEKIDIANLNCPGQIVVAGHKTLIDKLVEAKAEHQIKKIIPLNVTGPFHSSLMKVIESEFSAFLDTIDFSDASIPVIQNVTALPVTDKDEIKANLVKQLYSPVEFTASIEYLLAQNADTFIEVGPGKVLSGLVRKIYRNTNTLQVDTLEQINEVKSWH</sequence>
<evidence type="ECO:0000256" key="9">
    <source>
        <dbReference type="ARBA" id="ARBA00023315"/>
    </source>
</evidence>
<feature type="active site" evidence="12">
    <location>
        <position position="194"/>
    </location>
</feature>
<dbReference type="SUPFAM" id="SSF52151">
    <property type="entry name" value="FabD/lysophospholipase-like"/>
    <property type="match status" value="1"/>
</dbReference>
<dbReference type="RefSeq" id="WP_099577642.1">
    <property type="nucleotide sequence ID" value="NZ_MJBI02000001.1"/>
</dbReference>
<comment type="pathway">
    <text evidence="1">Lipid metabolism; fatty acid biosynthesis.</text>
</comment>
<dbReference type="SUPFAM" id="SSF55048">
    <property type="entry name" value="Probable ACP-binding domain of malonyl-CoA ACP transacylase"/>
    <property type="match status" value="1"/>
</dbReference>
<dbReference type="EMBL" id="MJBI02000001">
    <property type="protein sequence ID" value="RAI82843.1"/>
    <property type="molecule type" value="Genomic_DNA"/>
</dbReference>
<keyword evidence="6" id="KW-0276">Fatty acid metabolism</keyword>
<keyword evidence="5 11" id="KW-0808">Transferase</keyword>
<dbReference type="SMART" id="SM00827">
    <property type="entry name" value="PKS_AT"/>
    <property type="match status" value="1"/>
</dbReference>
<evidence type="ECO:0000256" key="1">
    <source>
        <dbReference type="ARBA" id="ARBA00005194"/>
    </source>
</evidence>
<evidence type="ECO:0000259" key="13">
    <source>
        <dbReference type="SMART" id="SM00827"/>
    </source>
</evidence>
<dbReference type="Gene3D" id="3.40.366.10">
    <property type="entry name" value="Malonyl-Coenzyme A Acyl Carrier Protein, domain 2"/>
    <property type="match status" value="1"/>
</dbReference>
<dbReference type="GO" id="GO:0004314">
    <property type="term" value="F:[acyl-carrier-protein] S-malonyltransferase activity"/>
    <property type="evidence" value="ECO:0007669"/>
    <property type="project" value="UniProtKB-EC"/>
</dbReference>
<evidence type="ECO:0000256" key="3">
    <source>
        <dbReference type="ARBA" id="ARBA00018953"/>
    </source>
</evidence>
<evidence type="ECO:0000256" key="7">
    <source>
        <dbReference type="ARBA" id="ARBA00023098"/>
    </source>
</evidence>
<name>A0A2G5NRZ1_9STAP</name>
<organism evidence="14 15">
    <name type="scientific">Macrococcoides goetzii</name>
    <dbReference type="NCBI Taxonomy" id="1891097"/>
    <lineage>
        <taxon>Bacteria</taxon>
        <taxon>Bacillati</taxon>
        <taxon>Bacillota</taxon>
        <taxon>Bacilli</taxon>
        <taxon>Bacillales</taxon>
        <taxon>Staphylococcaceae</taxon>
        <taxon>Macrococcoides</taxon>
    </lineage>
</organism>
<gene>
    <name evidence="14" type="primary">fabD</name>
    <name evidence="14" type="ORF">BFS35_003920</name>
</gene>
<dbReference type="NCBIfam" id="TIGR00128">
    <property type="entry name" value="fabD"/>
    <property type="match status" value="1"/>
</dbReference>
<dbReference type="PIRSF" id="PIRSF000446">
    <property type="entry name" value="Mct"/>
    <property type="match status" value="1"/>
</dbReference>
<keyword evidence="8" id="KW-0275">Fatty acid biosynthesis</keyword>
<evidence type="ECO:0000313" key="15">
    <source>
        <dbReference type="Proteomes" id="UP000229523"/>
    </source>
</evidence>
<dbReference type="InterPro" id="IPR024925">
    <property type="entry name" value="Malonyl_CoA-ACP_transAc"/>
</dbReference>
<keyword evidence="4" id="KW-0444">Lipid biosynthesis</keyword>
<protein>
    <recommendedName>
        <fullName evidence="3 11">Malonyl CoA-acyl carrier protein transacylase</fullName>
        <ecNumber evidence="2 11">2.3.1.39</ecNumber>
    </recommendedName>
</protein>
<evidence type="ECO:0000256" key="4">
    <source>
        <dbReference type="ARBA" id="ARBA00022516"/>
    </source>
</evidence>
<proteinExistence type="inferred from homology"/>
<keyword evidence="15" id="KW-1185">Reference proteome</keyword>
<dbReference type="Gene3D" id="3.30.70.250">
    <property type="entry name" value="Malonyl-CoA ACP transacylase, ACP-binding"/>
    <property type="match status" value="1"/>
</dbReference>
<dbReference type="FunFam" id="3.30.70.250:FF:000001">
    <property type="entry name" value="Malonyl CoA-acyl carrier protein transacylase"/>
    <property type="match status" value="1"/>
</dbReference>
<dbReference type="PANTHER" id="PTHR42681:SF1">
    <property type="entry name" value="MALONYL-COA-ACYL CARRIER PROTEIN TRANSACYLASE, MITOCHONDRIAL"/>
    <property type="match status" value="1"/>
</dbReference>
<dbReference type="InterPro" id="IPR016036">
    <property type="entry name" value="Malonyl_transacylase_ACP-bd"/>
</dbReference>
<dbReference type="GO" id="GO:0005829">
    <property type="term" value="C:cytosol"/>
    <property type="evidence" value="ECO:0007669"/>
    <property type="project" value="TreeGrafter"/>
</dbReference>